<evidence type="ECO:0000256" key="17">
    <source>
        <dbReference type="SAM" id="SignalP"/>
    </source>
</evidence>
<dbReference type="Proteomes" id="UP001153076">
    <property type="component" value="Unassembled WGS sequence"/>
</dbReference>
<feature type="region of interest" description="Disordered" evidence="16">
    <location>
        <begin position="253"/>
        <end position="287"/>
    </location>
</feature>
<keyword evidence="21" id="KW-1185">Reference proteome</keyword>
<evidence type="ECO:0000256" key="14">
    <source>
        <dbReference type="ARBA" id="ARBA00023180"/>
    </source>
</evidence>
<evidence type="ECO:0000256" key="13">
    <source>
        <dbReference type="ARBA" id="ARBA00023170"/>
    </source>
</evidence>
<dbReference type="PROSITE" id="PS00107">
    <property type="entry name" value="PROTEIN_KINASE_ATP"/>
    <property type="match status" value="1"/>
</dbReference>
<dbReference type="Gene3D" id="1.10.510.10">
    <property type="entry name" value="Transferase(Phosphotransferase) domain 1"/>
    <property type="match status" value="1"/>
</dbReference>
<evidence type="ECO:0000256" key="2">
    <source>
        <dbReference type="ARBA" id="ARBA00022527"/>
    </source>
</evidence>
<evidence type="ECO:0000313" key="21">
    <source>
        <dbReference type="Proteomes" id="UP001153076"/>
    </source>
</evidence>
<dbReference type="PROSITE" id="PS50011">
    <property type="entry name" value="PROTEIN_KINASE_DOM"/>
    <property type="match status" value="1"/>
</dbReference>
<protein>
    <submittedName>
        <fullName evidence="20">Uncharacterized protein</fullName>
    </submittedName>
</protein>
<evidence type="ECO:0000256" key="7">
    <source>
        <dbReference type="ARBA" id="ARBA00022737"/>
    </source>
</evidence>
<dbReference type="Pfam" id="PF07714">
    <property type="entry name" value="PK_Tyr_Ser-Thr"/>
    <property type="match status" value="2"/>
</dbReference>
<feature type="signal peptide" evidence="17">
    <location>
        <begin position="1"/>
        <end position="26"/>
    </location>
</feature>
<feature type="compositionally biased region" description="Polar residues" evidence="16">
    <location>
        <begin position="271"/>
        <end position="284"/>
    </location>
</feature>
<dbReference type="GO" id="GO:0004674">
    <property type="term" value="F:protein serine/threonine kinase activity"/>
    <property type="evidence" value="ECO:0007669"/>
    <property type="project" value="UniProtKB-KW"/>
</dbReference>
<dbReference type="Pfam" id="PF01657">
    <property type="entry name" value="Stress-antifung"/>
    <property type="match status" value="2"/>
</dbReference>
<dbReference type="PANTHER" id="PTHR27002:SF181">
    <property type="entry name" value="RECEPTOR-LIKE SERINE_THREONINE-PROTEIN KINASE"/>
    <property type="match status" value="1"/>
</dbReference>
<feature type="compositionally biased region" description="Pro residues" evidence="16">
    <location>
        <begin position="258"/>
        <end position="269"/>
    </location>
</feature>
<keyword evidence="8 15" id="KW-0547">Nucleotide-binding</keyword>
<evidence type="ECO:0000256" key="4">
    <source>
        <dbReference type="ARBA" id="ARBA00022679"/>
    </source>
</evidence>
<dbReference type="PANTHER" id="PTHR27002">
    <property type="entry name" value="RECEPTOR-LIKE SERINE/THREONINE-PROTEIN KINASE SD1-8"/>
    <property type="match status" value="1"/>
</dbReference>
<keyword evidence="9" id="KW-0418">Kinase</keyword>
<name>A0A9Q1GGV3_9CARY</name>
<evidence type="ECO:0000256" key="11">
    <source>
        <dbReference type="ARBA" id="ARBA00022989"/>
    </source>
</evidence>
<feature type="domain" description="Gnk2-homologous" evidence="19">
    <location>
        <begin position="140"/>
        <end position="248"/>
    </location>
</feature>
<sequence length="558" mass="61067">MNSSSNSFPFLIFLSSLLLQFSLSSAQRNIWFSSCNNNNGNYTNTSTSAYVTNLKTLFSHITSQTGKSGFYNLSTGTGVDQVNGMALCRGDVSSAACTSCLWNAAGKIRAVCPNQKEAIGWYDECMLRYSNGSIFASMESRPLIYLSNGANATNPSAFNRQLGNLLRRLMSNASAGDSRRKFAADGPVAVTDFSSVYGLVECTPDLTGLECSNCIGGLISSIPQYSDNKIGATYVTPSCNLRYETYSFFNSDDGSLSPPSPPLSPPLPPASNHTSSRTTASPSVHKTEDDIKTIESLQFDFTTIREATNNFSYESKLGQGGFGTVYKGTLSSGQQIAVKRLAKNSSQGEHEFKNEVLLVAKLQHRNLVRLLGFCLDGDERLLIYENDTNRVFAITMCSGYMAPEYAFHGLFSAKSDVYGFGVLVLEMITGRRSIGLHHGENSEDLISYVWRNWRDGTPMSIVDESLSANSRIEIMRCIHIGMLCIQEDAADRPTMSAVLVMMSSHSATLPVPTHPPFVTRTMTLLNIHSSLRTISENSKSRSLRESVNEDSGSELFPR</sequence>
<dbReference type="EMBL" id="JAKOGI010004643">
    <property type="protein sequence ID" value="KAJ8419653.1"/>
    <property type="molecule type" value="Genomic_DNA"/>
</dbReference>
<feature type="domain" description="Protein kinase" evidence="18">
    <location>
        <begin position="311"/>
        <end position="558"/>
    </location>
</feature>
<evidence type="ECO:0000256" key="15">
    <source>
        <dbReference type="PROSITE-ProRule" id="PRU10141"/>
    </source>
</evidence>
<evidence type="ECO:0000256" key="9">
    <source>
        <dbReference type="ARBA" id="ARBA00022777"/>
    </source>
</evidence>
<evidence type="ECO:0000256" key="8">
    <source>
        <dbReference type="ARBA" id="ARBA00022741"/>
    </source>
</evidence>
<dbReference type="GO" id="GO:0005524">
    <property type="term" value="F:ATP binding"/>
    <property type="evidence" value="ECO:0007669"/>
    <property type="project" value="UniProtKB-UniRule"/>
</dbReference>
<evidence type="ECO:0000256" key="3">
    <source>
        <dbReference type="ARBA" id="ARBA00022553"/>
    </source>
</evidence>
<keyword evidence="13" id="KW-0675">Receptor</keyword>
<evidence type="ECO:0000256" key="1">
    <source>
        <dbReference type="ARBA" id="ARBA00004167"/>
    </source>
</evidence>
<feature type="domain" description="Gnk2-homologous" evidence="19">
    <location>
        <begin position="30"/>
        <end position="134"/>
    </location>
</feature>
<feature type="binding site" evidence="15">
    <location>
        <position position="339"/>
    </location>
    <ligand>
        <name>ATP</name>
        <dbReference type="ChEBI" id="CHEBI:30616"/>
    </ligand>
</feature>
<dbReference type="OrthoDB" id="4062651at2759"/>
<dbReference type="PROSITE" id="PS51473">
    <property type="entry name" value="GNK2"/>
    <property type="match status" value="2"/>
</dbReference>
<keyword evidence="7" id="KW-0677">Repeat</keyword>
<gene>
    <name evidence="20" type="ORF">Cgig2_034182</name>
</gene>
<dbReference type="AlphaFoldDB" id="A0A9Q1GGV3"/>
<dbReference type="FunFam" id="3.30.200.20:FF:000142">
    <property type="entry name" value="Cysteine-rich receptor-like protein kinase 10"/>
    <property type="match status" value="1"/>
</dbReference>
<keyword evidence="2" id="KW-0723">Serine/threonine-protein kinase</keyword>
<proteinExistence type="predicted"/>
<dbReference type="GO" id="GO:0005886">
    <property type="term" value="C:plasma membrane"/>
    <property type="evidence" value="ECO:0007669"/>
    <property type="project" value="TreeGrafter"/>
</dbReference>
<keyword evidence="4" id="KW-0808">Transferase</keyword>
<organism evidence="20 21">
    <name type="scientific">Carnegiea gigantea</name>
    <dbReference type="NCBI Taxonomy" id="171969"/>
    <lineage>
        <taxon>Eukaryota</taxon>
        <taxon>Viridiplantae</taxon>
        <taxon>Streptophyta</taxon>
        <taxon>Embryophyta</taxon>
        <taxon>Tracheophyta</taxon>
        <taxon>Spermatophyta</taxon>
        <taxon>Magnoliopsida</taxon>
        <taxon>eudicotyledons</taxon>
        <taxon>Gunneridae</taxon>
        <taxon>Pentapetalae</taxon>
        <taxon>Caryophyllales</taxon>
        <taxon>Cactineae</taxon>
        <taxon>Cactaceae</taxon>
        <taxon>Cactoideae</taxon>
        <taxon>Echinocereeae</taxon>
        <taxon>Carnegiea</taxon>
    </lineage>
</organism>
<dbReference type="Gene3D" id="3.30.430.20">
    <property type="entry name" value="Gnk2 domain, C-X8-C-X2-C motif"/>
    <property type="match status" value="2"/>
</dbReference>
<dbReference type="FunFam" id="3.30.430.20:FF:000003">
    <property type="entry name" value="Cysteine-rich RLK (RECEPTOR-like protein kinase) 10"/>
    <property type="match status" value="1"/>
</dbReference>
<accession>A0A9Q1GGV3</accession>
<keyword evidence="11" id="KW-1133">Transmembrane helix</keyword>
<keyword evidence="14" id="KW-0325">Glycoprotein</keyword>
<keyword evidence="6 17" id="KW-0732">Signal</keyword>
<dbReference type="InterPro" id="IPR000719">
    <property type="entry name" value="Prot_kinase_dom"/>
</dbReference>
<dbReference type="InterPro" id="IPR002902">
    <property type="entry name" value="GNK2"/>
</dbReference>
<dbReference type="CDD" id="cd23509">
    <property type="entry name" value="Gnk2-like"/>
    <property type="match status" value="2"/>
</dbReference>
<keyword evidence="3" id="KW-0597">Phosphoprotein</keyword>
<evidence type="ECO:0000256" key="10">
    <source>
        <dbReference type="ARBA" id="ARBA00022840"/>
    </source>
</evidence>
<dbReference type="InterPro" id="IPR001245">
    <property type="entry name" value="Ser-Thr/Tyr_kinase_cat_dom"/>
</dbReference>
<comment type="caution">
    <text evidence="20">The sequence shown here is derived from an EMBL/GenBank/DDBJ whole genome shotgun (WGS) entry which is preliminary data.</text>
</comment>
<feature type="chain" id="PRO_5040202362" evidence="17">
    <location>
        <begin position="27"/>
        <end position="558"/>
    </location>
</feature>
<evidence type="ECO:0000256" key="6">
    <source>
        <dbReference type="ARBA" id="ARBA00022729"/>
    </source>
</evidence>
<comment type="subcellular location">
    <subcellularLocation>
        <location evidence="1">Membrane</location>
        <topology evidence="1">Single-pass membrane protein</topology>
    </subcellularLocation>
</comment>
<keyword evidence="12" id="KW-0472">Membrane</keyword>
<dbReference type="FunFam" id="3.30.430.20:FF:000002">
    <property type="entry name" value="Cysteine-rich receptor-like protein kinase 10"/>
    <property type="match status" value="1"/>
</dbReference>
<feature type="region of interest" description="Disordered" evidence="16">
    <location>
        <begin position="536"/>
        <end position="558"/>
    </location>
</feature>
<reference evidence="20" key="1">
    <citation type="submission" date="2022-04" db="EMBL/GenBank/DDBJ databases">
        <title>Carnegiea gigantea Genome sequencing and assembly v2.</title>
        <authorList>
            <person name="Copetti D."/>
            <person name="Sanderson M.J."/>
            <person name="Burquez A."/>
            <person name="Wojciechowski M.F."/>
        </authorList>
    </citation>
    <scope>NUCLEOTIDE SEQUENCE</scope>
    <source>
        <strain evidence="20">SGP5-SGP5p</strain>
        <tissue evidence="20">Aerial part</tissue>
    </source>
</reference>
<dbReference type="Gene3D" id="3.30.200.20">
    <property type="entry name" value="Phosphorylase Kinase, domain 1"/>
    <property type="match status" value="1"/>
</dbReference>
<dbReference type="SUPFAM" id="SSF56112">
    <property type="entry name" value="Protein kinase-like (PK-like)"/>
    <property type="match status" value="1"/>
</dbReference>
<dbReference type="InterPro" id="IPR038408">
    <property type="entry name" value="GNK2_sf"/>
</dbReference>
<keyword evidence="5" id="KW-0812">Transmembrane</keyword>
<evidence type="ECO:0000259" key="19">
    <source>
        <dbReference type="PROSITE" id="PS51473"/>
    </source>
</evidence>
<evidence type="ECO:0000256" key="12">
    <source>
        <dbReference type="ARBA" id="ARBA00023136"/>
    </source>
</evidence>
<feature type="compositionally biased region" description="Basic and acidic residues" evidence="16">
    <location>
        <begin position="538"/>
        <end position="547"/>
    </location>
</feature>
<dbReference type="InterPro" id="IPR017441">
    <property type="entry name" value="Protein_kinase_ATP_BS"/>
</dbReference>
<evidence type="ECO:0000259" key="18">
    <source>
        <dbReference type="PROSITE" id="PS50011"/>
    </source>
</evidence>
<keyword evidence="10 15" id="KW-0067">ATP-binding</keyword>
<dbReference type="InterPro" id="IPR011009">
    <property type="entry name" value="Kinase-like_dom_sf"/>
</dbReference>
<evidence type="ECO:0000256" key="5">
    <source>
        <dbReference type="ARBA" id="ARBA00022692"/>
    </source>
</evidence>
<evidence type="ECO:0000313" key="20">
    <source>
        <dbReference type="EMBL" id="KAJ8419653.1"/>
    </source>
</evidence>
<evidence type="ECO:0000256" key="16">
    <source>
        <dbReference type="SAM" id="MobiDB-lite"/>
    </source>
</evidence>